<evidence type="ECO:0000313" key="3">
    <source>
        <dbReference type="Proteomes" id="UP000001194"/>
    </source>
</evidence>
<organism evidence="3">
    <name type="scientific">Laccaria bicolor (strain S238N-H82 / ATCC MYA-4686)</name>
    <name type="common">Bicoloured deceiver</name>
    <name type="synonym">Laccaria laccata var. bicolor</name>
    <dbReference type="NCBI Taxonomy" id="486041"/>
    <lineage>
        <taxon>Eukaryota</taxon>
        <taxon>Fungi</taxon>
        <taxon>Dikarya</taxon>
        <taxon>Basidiomycota</taxon>
        <taxon>Agaricomycotina</taxon>
        <taxon>Agaricomycetes</taxon>
        <taxon>Agaricomycetidae</taxon>
        <taxon>Agaricales</taxon>
        <taxon>Agaricineae</taxon>
        <taxon>Hydnangiaceae</taxon>
        <taxon>Laccaria</taxon>
    </lineage>
</organism>
<reference evidence="2 3" key="1">
    <citation type="journal article" date="2008" name="Nature">
        <title>The genome of Laccaria bicolor provides insights into mycorrhizal symbiosis.</title>
        <authorList>
            <person name="Martin F."/>
            <person name="Aerts A."/>
            <person name="Ahren D."/>
            <person name="Brun A."/>
            <person name="Danchin E.G.J."/>
            <person name="Duchaussoy F."/>
            <person name="Gibon J."/>
            <person name="Kohler A."/>
            <person name="Lindquist E."/>
            <person name="Pereda V."/>
            <person name="Salamov A."/>
            <person name="Shapiro H.J."/>
            <person name="Wuyts J."/>
            <person name="Blaudez D."/>
            <person name="Buee M."/>
            <person name="Brokstein P."/>
            <person name="Canbaeck B."/>
            <person name="Cohen D."/>
            <person name="Courty P.E."/>
            <person name="Coutinho P.M."/>
            <person name="Delaruelle C."/>
            <person name="Detter J.C."/>
            <person name="Deveau A."/>
            <person name="DiFazio S."/>
            <person name="Duplessis S."/>
            <person name="Fraissinet-Tachet L."/>
            <person name="Lucic E."/>
            <person name="Frey-Klett P."/>
            <person name="Fourrey C."/>
            <person name="Feussner I."/>
            <person name="Gay G."/>
            <person name="Grimwood J."/>
            <person name="Hoegger P.J."/>
            <person name="Jain P."/>
            <person name="Kilaru S."/>
            <person name="Labbe J."/>
            <person name="Lin Y.C."/>
            <person name="Legue V."/>
            <person name="Le Tacon F."/>
            <person name="Marmeisse R."/>
            <person name="Melayah D."/>
            <person name="Montanini B."/>
            <person name="Muratet M."/>
            <person name="Nehls U."/>
            <person name="Niculita-Hirzel H."/>
            <person name="Oudot-Le Secq M.P."/>
            <person name="Peter M."/>
            <person name="Quesneville H."/>
            <person name="Rajashekar B."/>
            <person name="Reich M."/>
            <person name="Rouhier N."/>
            <person name="Schmutz J."/>
            <person name="Yin T."/>
            <person name="Chalot M."/>
            <person name="Henrissat B."/>
            <person name="Kuees U."/>
            <person name="Lucas S."/>
            <person name="Van de Peer Y."/>
            <person name="Podila G.K."/>
            <person name="Polle A."/>
            <person name="Pukkila P.J."/>
            <person name="Richardson P.M."/>
            <person name="Rouze P."/>
            <person name="Sanders I.R."/>
            <person name="Stajich J.E."/>
            <person name="Tunlid A."/>
            <person name="Tuskan G."/>
            <person name="Grigoriev I.V."/>
        </authorList>
    </citation>
    <scope>NUCLEOTIDE SEQUENCE [LARGE SCALE GENOMIC DNA]</scope>
    <source>
        <strain evidence="3">S238N-H82 / ATCC MYA-4686</strain>
    </source>
</reference>
<dbReference type="InParanoid" id="B0CVP6"/>
<dbReference type="GeneID" id="6071390"/>
<name>B0CVP6_LACBS</name>
<dbReference type="KEGG" id="lbc:LACBIDRAFT_322958"/>
<proteinExistence type="predicted"/>
<evidence type="ECO:0000313" key="2">
    <source>
        <dbReference type="EMBL" id="EDR13784.1"/>
    </source>
</evidence>
<dbReference type="HOGENOM" id="CLU_1277800_0_0_1"/>
<feature type="region of interest" description="Disordered" evidence="1">
    <location>
        <begin position="56"/>
        <end position="86"/>
    </location>
</feature>
<dbReference type="AlphaFoldDB" id="B0CVP6"/>
<accession>B0CVP6</accession>
<evidence type="ECO:0000256" key="1">
    <source>
        <dbReference type="SAM" id="MobiDB-lite"/>
    </source>
</evidence>
<dbReference type="OrthoDB" id="3021788at2759"/>
<sequence>MSLHSYLVLAHRGILSGLWLWAVSNFVTFCPDWPPAVGPKIHIFCLDRDQGFPAIARGPHSPHKHSAPSSRSTQSHERHAPFSPSVTPSEILHIFNLTSKDNDVHLRASTNGRQRADRVNLVIWEVLGKFSIAGLSEKYKTYLAMVLGIWHFAAKSHVNVKRVYSRFGNIVSDTTARKALDYMTGSSLATVQASVKAATERGETEWCIRVLIVSGP</sequence>
<protein>
    <submittedName>
        <fullName evidence="2">Predicted protein</fullName>
    </submittedName>
</protein>
<gene>
    <name evidence="2" type="ORF">LACBIDRAFT_322958</name>
</gene>
<dbReference type="Proteomes" id="UP000001194">
    <property type="component" value="Unassembled WGS sequence"/>
</dbReference>
<keyword evidence="3" id="KW-1185">Reference proteome</keyword>
<dbReference type="EMBL" id="DS547093">
    <property type="protein sequence ID" value="EDR13784.1"/>
    <property type="molecule type" value="Genomic_DNA"/>
</dbReference>
<dbReference type="RefSeq" id="XP_001876282.1">
    <property type="nucleotide sequence ID" value="XM_001876247.1"/>
</dbReference>